<organism evidence="7 8">
    <name type="scientific">Nakamurella panacisegetis</name>
    <dbReference type="NCBI Taxonomy" id="1090615"/>
    <lineage>
        <taxon>Bacteria</taxon>
        <taxon>Bacillati</taxon>
        <taxon>Actinomycetota</taxon>
        <taxon>Actinomycetes</taxon>
        <taxon>Nakamurellales</taxon>
        <taxon>Nakamurellaceae</taxon>
        <taxon>Nakamurella</taxon>
    </lineage>
</organism>
<gene>
    <name evidence="7" type="ORF">SAMN04515671_2740</name>
</gene>
<dbReference type="CDD" id="cd00009">
    <property type="entry name" value="AAA"/>
    <property type="match status" value="1"/>
</dbReference>
<dbReference type="FunFam" id="3.40.50.300:FF:000640">
    <property type="entry name" value="MoxR family ATPase"/>
    <property type="match status" value="1"/>
</dbReference>
<dbReference type="InterPro" id="IPR050764">
    <property type="entry name" value="CbbQ/NirQ/NorQ/GpvN"/>
</dbReference>
<dbReference type="Pfam" id="PF17863">
    <property type="entry name" value="AAA_lid_2"/>
    <property type="match status" value="1"/>
</dbReference>
<proteinExistence type="inferred from homology"/>
<dbReference type="PIRSF" id="PIRSF002849">
    <property type="entry name" value="AAA_ATPase_chaperone_MoxR_prd"/>
    <property type="match status" value="1"/>
</dbReference>
<dbReference type="Pfam" id="PF07726">
    <property type="entry name" value="AAA_3"/>
    <property type="match status" value="1"/>
</dbReference>
<dbReference type="PANTHER" id="PTHR42759:SF1">
    <property type="entry name" value="MAGNESIUM-CHELATASE SUBUNIT CHLD"/>
    <property type="match status" value="1"/>
</dbReference>
<dbReference type="GO" id="GO:0016887">
    <property type="term" value="F:ATP hydrolysis activity"/>
    <property type="evidence" value="ECO:0007669"/>
    <property type="project" value="InterPro"/>
</dbReference>
<evidence type="ECO:0000259" key="6">
    <source>
        <dbReference type="Pfam" id="PF17863"/>
    </source>
</evidence>
<feature type="domain" description="ATPase AAA-3" evidence="5">
    <location>
        <begin position="68"/>
        <end position="198"/>
    </location>
</feature>
<dbReference type="PANTHER" id="PTHR42759">
    <property type="entry name" value="MOXR FAMILY PROTEIN"/>
    <property type="match status" value="1"/>
</dbReference>
<evidence type="ECO:0000313" key="7">
    <source>
        <dbReference type="EMBL" id="SDP03378.1"/>
    </source>
</evidence>
<evidence type="ECO:0000313" key="8">
    <source>
        <dbReference type="Proteomes" id="UP000198741"/>
    </source>
</evidence>
<dbReference type="InterPro" id="IPR041628">
    <property type="entry name" value="ChlI/MoxR_AAA_lid"/>
</dbReference>
<dbReference type="RefSeq" id="WP_090476680.1">
    <property type="nucleotide sequence ID" value="NZ_LT629710.1"/>
</dbReference>
<dbReference type="AlphaFoldDB" id="A0A1H0PFE3"/>
<dbReference type="Gene3D" id="1.10.8.80">
    <property type="entry name" value="Magnesium chelatase subunit I, C-Terminal domain"/>
    <property type="match status" value="1"/>
</dbReference>
<evidence type="ECO:0000256" key="1">
    <source>
        <dbReference type="ARBA" id="ARBA00022741"/>
    </source>
</evidence>
<evidence type="ECO:0000259" key="5">
    <source>
        <dbReference type="Pfam" id="PF07726"/>
    </source>
</evidence>
<keyword evidence="2" id="KW-0067">ATP-binding</keyword>
<dbReference type="InterPro" id="IPR011703">
    <property type="entry name" value="ATPase_AAA-3"/>
</dbReference>
<evidence type="ECO:0000256" key="4">
    <source>
        <dbReference type="SAM" id="MobiDB-lite"/>
    </source>
</evidence>
<protein>
    <submittedName>
        <fullName evidence="7">MoxR-like ATPase</fullName>
    </submittedName>
</protein>
<keyword evidence="1" id="KW-0547">Nucleotide-binding</keyword>
<dbReference type="EMBL" id="LT629710">
    <property type="protein sequence ID" value="SDP03378.1"/>
    <property type="molecule type" value="Genomic_DNA"/>
</dbReference>
<keyword evidence="8" id="KW-1185">Reference proteome</keyword>
<dbReference type="InterPro" id="IPR027417">
    <property type="entry name" value="P-loop_NTPase"/>
</dbReference>
<comment type="similarity">
    <text evidence="3">Belongs to the MoxR family.</text>
</comment>
<dbReference type="GO" id="GO:0005524">
    <property type="term" value="F:ATP binding"/>
    <property type="evidence" value="ECO:0007669"/>
    <property type="project" value="UniProtKB-KW"/>
</dbReference>
<dbReference type="Proteomes" id="UP000198741">
    <property type="component" value="Chromosome I"/>
</dbReference>
<accession>A0A1H0PFE3</accession>
<dbReference type="Gene3D" id="3.40.50.300">
    <property type="entry name" value="P-loop containing nucleotide triphosphate hydrolases"/>
    <property type="match status" value="1"/>
</dbReference>
<evidence type="ECO:0000256" key="3">
    <source>
        <dbReference type="ARBA" id="ARBA00061607"/>
    </source>
</evidence>
<feature type="region of interest" description="Disordered" evidence="4">
    <location>
        <begin position="1"/>
        <end position="29"/>
    </location>
</feature>
<dbReference type="OrthoDB" id="9808397at2"/>
<feature type="domain" description="ChlI/MoxR AAA lid" evidence="6">
    <location>
        <begin position="262"/>
        <end position="333"/>
    </location>
</feature>
<dbReference type="SUPFAM" id="SSF52540">
    <property type="entry name" value="P-loop containing nucleoside triphosphate hydrolases"/>
    <property type="match status" value="1"/>
</dbReference>
<evidence type="ECO:0000256" key="2">
    <source>
        <dbReference type="ARBA" id="ARBA00022840"/>
    </source>
</evidence>
<sequence length="349" mass="36916">MTTPVPAAPDLTQNADLGRSPARPGEPVASPAEIAHTAGRIAEAVGTAVVGNGYPLRLALAAILAGGHVLFEDNPGLGKTLLARSLAGALGLEFRRLQFTPDLLPSDITGSYLYHPGRAEFNFQAGPVFAGLLLADEINRTPPKTQSALLEAMQEGQVSVEGHTHVLPRPFHVIATANQIEYEGTYALPEAQLDRFLVRTRLGYPPAQAEAEMLRRRIARAAGDQPVPQVTDPESLRRLQAGVERVDADADIIGYCVDLATASRRHTSVEAGVSPRGTQALLLLARAWAVLDGRGFVVPEDVKAVAVAGLGHRLVLTLAANAESVSGEDVVRHLLATVPTPPTLRAAGR</sequence>
<dbReference type="STRING" id="1090615.SAMN04515671_2740"/>
<reference evidence="7 8" key="1">
    <citation type="submission" date="2016-10" db="EMBL/GenBank/DDBJ databases">
        <authorList>
            <person name="de Groot N.N."/>
        </authorList>
    </citation>
    <scope>NUCLEOTIDE SEQUENCE [LARGE SCALE GENOMIC DNA]</scope>
    <source>
        <strain evidence="8">P4-7,KCTC 19426,CECT 7604</strain>
    </source>
</reference>
<name>A0A1H0PFE3_9ACTN</name>